<evidence type="ECO:0000313" key="3">
    <source>
        <dbReference type="Proteomes" id="UP001221142"/>
    </source>
</evidence>
<gene>
    <name evidence="2" type="ORF">FB45DRAFT_1052141</name>
</gene>
<dbReference type="Proteomes" id="UP001221142">
    <property type="component" value="Unassembled WGS sequence"/>
</dbReference>
<dbReference type="AlphaFoldDB" id="A0AAD7CG67"/>
<protein>
    <submittedName>
        <fullName evidence="2">Uncharacterized protein</fullName>
    </submittedName>
</protein>
<keyword evidence="3" id="KW-1185">Reference proteome</keyword>
<comment type="caution">
    <text evidence="2">The sequence shown here is derived from an EMBL/GenBank/DDBJ whole genome shotgun (WGS) entry which is preliminary data.</text>
</comment>
<accession>A0AAD7CG67</accession>
<sequence length="249" mass="27127">MSGMAYFPNVGDHRKGATAAAFDISSTVLATLTAASAWAPLPFLQEASLLALTILNTVQAAKDNKEAFKSLANDACELVSAIICVYNDLEKEGVAPSPNLKKNVEDLINLLKAINQFAVKHVGKGPMYRIVRMQSENQKISQYRAKLKQALTVFGIQSSISIHETVVQILKELRERDQAREKEGGSDPSSGPSPIPSDSPFANLSRGNITGNITINTVHGDQVFNSTHRRTHIVDSFNGRSFNSEQSWS</sequence>
<dbReference type="InterPro" id="IPR059179">
    <property type="entry name" value="MLKL-like_MCAfunc"/>
</dbReference>
<evidence type="ECO:0000313" key="2">
    <source>
        <dbReference type="EMBL" id="KAJ7647707.1"/>
    </source>
</evidence>
<reference evidence="2" key="1">
    <citation type="submission" date="2023-03" db="EMBL/GenBank/DDBJ databases">
        <title>Massive genome expansion in bonnet fungi (Mycena s.s.) driven by repeated elements and novel gene families across ecological guilds.</title>
        <authorList>
            <consortium name="Lawrence Berkeley National Laboratory"/>
            <person name="Harder C.B."/>
            <person name="Miyauchi S."/>
            <person name="Viragh M."/>
            <person name="Kuo A."/>
            <person name="Thoen E."/>
            <person name="Andreopoulos B."/>
            <person name="Lu D."/>
            <person name="Skrede I."/>
            <person name="Drula E."/>
            <person name="Henrissat B."/>
            <person name="Morin E."/>
            <person name="Kohler A."/>
            <person name="Barry K."/>
            <person name="LaButti K."/>
            <person name="Morin E."/>
            <person name="Salamov A."/>
            <person name="Lipzen A."/>
            <person name="Mereny Z."/>
            <person name="Hegedus B."/>
            <person name="Baldrian P."/>
            <person name="Stursova M."/>
            <person name="Weitz H."/>
            <person name="Taylor A."/>
            <person name="Grigoriev I.V."/>
            <person name="Nagy L.G."/>
            <person name="Martin F."/>
            <person name="Kauserud H."/>
        </authorList>
    </citation>
    <scope>NUCLEOTIDE SEQUENCE</scope>
    <source>
        <strain evidence="2">9284</strain>
    </source>
</reference>
<dbReference type="GO" id="GO:0007166">
    <property type="term" value="P:cell surface receptor signaling pathway"/>
    <property type="evidence" value="ECO:0007669"/>
    <property type="project" value="InterPro"/>
</dbReference>
<dbReference type="CDD" id="cd21037">
    <property type="entry name" value="MLKL_NTD"/>
    <property type="match status" value="1"/>
</dbReference>
<evidence type="ECO:0000256" key="1">
    <source>
        <dbReference type="SAM" id="MobiDB-lite"/>
    </source>
</evidence>
<feature type="region of interest" description="Disordered" evidence="1">
    <location>
        <begin position="177"/>
        <end position="203"/>
    </location>
</feature>
<name>A0AAD7CG67_9AGAR</name>
<proteinExistence type="predicted"/>
<dbReference type="EMBL" id="JARKIF010000002">
    <property type="protein sequence ID" value="KAJ7647707.1"/>
    <property type="molecule type" value="Genomic_DNA"/>
</dbReference>
<organism evidence="2 3">
    <name type="scientific">Roridomyces roridus</name>
    <dbReference type="NCBI Taxonomy" id="1738132"/>
    <lineage>
        <taxon>Eukaryota</taxon>
        <taxon>Fungi</taxon>
        <taxon>Dikarya</taxon>
        <taxon>Basidiomycota</taxon>
        <taxon>Agaricomycotina</taxon>
        <taxon>Agaricomycetes</taxon>
        <taxon>Agaricomycetidae</taxon>
        <taxon>Agaricales</taxon>
        <taxon>Marasmiineae</taxon>
        <taxon>Mycenaceae</taxon>
        <taxon>Roridomyces</taxon>
    </lineage>
</organism>
<dbReference type="InterPro" id="IPR036537">
    <property type="entry name" value="Adaptor_Cbl_N_dom_sf"/>
</dbReference>
<dbReference type="Gene3D" id="1.20.930.20">
    <property type="entry name" value="Adaptor protein Cbl, N-terminal domain"/>
    <property type="match status" value="1"/>
</dbReference>